<dbReference type="Pfam" id="PF24915">
    <property type="entry name" value="Spectrin_SESTD1"/>
    <property type="match status" value="1"/>
</dbReference>
<dbReference type="InterPro" id="IPR056804">
    <property type="entry name" value="Spectrin_SESTD1"/>
</dbReference>
<dbReference type="Proteomes" id="UP000504635">
    <property type="component" value="Unplaced"/>
</dbReference>
<dbReference type="GeneID" id="115879937"/>
<evidence type="ECO:0000256" key="2">
    <source>
        <dbReference type="ARBA" id="ARBA00038285"/>
    </source>
</evidence>
<dbReference type="Gene3D" id="1.20.58.60">
    <property type="match status" value="2"/>
</dbReference>
<dbReference type="GO" id="GO:0080025">
    <property type="term" value="F:phosphatidylinositol-3,5-bisphosphate binding"/>
    <property type="evidence" value="ECO:0007669"/>
    <property type="project" value="TreeGrafter"/>
</dbReference>
<dbReference type="InParanoid" id="A0A6J2XQC6"/>
<dbReference type="GO" id="GO:0032266">
    <property type="term" value="F:phosphatidylinositol-3-phosphate binding"/>
    <property type="evidence" value="ECO:0007669"/>
    <property type="project" value="TreeGrafter"/>
</dbReference>
<gene>
    <name evidence="5" type="primary">LOC115879937</name>
</gene>
<dbReference type="PROSITE" id="PS50191">
    <property type="entry name" value="CRAL_TRIO"/>
    <property type="match status" value="1"/>
</dbReference>
<feature type="domain" description="CRAL-TRIO" evidence="3">
    <location>
        <begin position="1"/>
        <end position="152"/>
    </location>
</feature>
<dbReference type="GO" id="GO:0043325">
    <property type="term" value="F:phosphatidylinositol-3,4-bisphosphate binding"/>
    <property type="evidence" value="ECO:0007669"/>
    <property type="project" value="TreeGrafter"/>
</dbReference>
<dbReference type="GO" id="GO:0010314">
    <property type="term" value="F:phosphatidylinositol-5-phosphate binding"/>
    <property type="evidence" value="ECO:0007669"/>
    <property type="project" value="TreeGrafter"/>
</dbReference>
<accession>A0A6J2XQC6</accession>
<dbReference type="AlphaFoldDB" id="A0A6J2XQC6"/>
<reference evidence="5" key="1">
    <citation type="submission" date="2025-08" db="UniProtKB">
        <authorList>
            <consortium name="RefSeq"/>
        </authorList>
    </citation>
    <scope>IDENTIFICATION</scope>
    <source>
        <tissue evidence="5">Gonads</tissue>
    </source>
</reference>
<dbReference type="PANTHER" id="PTHR46607">
    <property type="entry name" value="SEC14 DOMAIN AND SPECTRIN REPEAT-CONTAINING PROTEIN 1"/>
    <property type="match status" value="1"/>
</dbReference>
<protein>
    <submittedName>
        <fullName evidence="5">SEC14 domain and spectrin repeat-containing protein 1-B</fullName>
    </submittedName>
</protein>
<dbReference type="GO" id="GO:0070273">
    <property type="term" value="F:phosphatidylinositol-4-phosphate binding"/>
    <property type="evidence" value="ECO:0007669"/>
    <property type="project" value="TreeGrafter"/>
</dbReference>
<evidence type="ECO:0000313" key="4">
    <source>
        <dbReference type="Proteomes" id="UP000504635"/>
    </source>
</evidence>
<evidence type="ECO:0000256" key="1">
    <source>
        <dbReference type="ARBA" id="ARBA00022737"/>
    </source>
</evidence>
<evidence type="ECO:0000313" key="5">
    <source>
        <dbReference type="RefSeq" id="XP_030752864.1"/>
    </source>
</evidence>
<organism evidence="4 5">
    <name type="scientific">Sitophilus oryzae</name>
    <name type="common">Rice weevil</name>
    <name type="synonym">Curculio oryzae</name>
    <dbReference type="NCBI Taxonomy" id="7048"/>
    <lineage>
        <taxon>Eukaryota</taxon>
        <taxon>Metazoa</taxon>
        <taxon>Ecdysozoa</taxon>
        <taxon>Arthropoda</taxon>
        <taxon>Hexapoda</taxon>
        <taxon>Insecta</taxon>
        <taxon>Pterygota</taxon>
        <taxon>Neoptera</taxon>
        <taxon>Endopterygota</taxon>
        <taxon>Coleoptera</taxon>
        <taxon>Polyphaga</taxon>
        <taxon>Cucujiformia</taxon>
        <taxon>Curculionidae</taxon>
        <taxon>Dryophthorinae</taxon>
        <taxon>Sitophilus</taxon>
    </lineage>
</organism>
<sequence>MEVRLLDLSCLEGKPQINLPGSCDKENRPIILIVIPTEPTLSDITAPLQYLLSIFSDSTKNKGLTVLIDTRKAPWKSYKTYMKQVTEVLQPSEKNRVIVIKPDGFWDKQRVENCTSTQKDHEVIFIPRSRINKFVDQSQLPVALGGTVNYDHEKWIENRQKVEEFYKDAEVTIKELQELYRHVLRSRALRASQVEEAINISSDMSEATKMLVHNVIETGKELVQNIEYENRTRKLSIENIDKIFTPQDTLDTIEKIHRVVNDIRHQQQLIESAWSDIEKNLVDTKDLSVLKSGVVKVTNWILGPAEQLLNAHQKVGYDVASAEELRREHEAIELECWEAYGSYAELLHKINLLSKLDDENTTIQYKDLISQKEFMDFVCKSFALRLERRRNVLITSLRFFRLVSEYFDKTGEVFDSLVMGSDVNDFNGASSRLKKLQESQTYLESIEQDLRKEGEKLSDMLSMPVKDALGQELNTDYSEDIVNIRDVLDATVARKNIFSDSVELQKLTLQQVTLIDTYERDVEQAVAWLGDILKVMLRDHGHVGCSVYEIQSQKEEHQIFQKTAKDTYNYGCQLLNAALVLRHSCKLPLDSHTSLYQTLKNYWERIIYISQEQMTRLRVSAVFHRSIEDQCNQLRDMREAVATIPLMNLSKKRSRVEQYFEEREKLMVEVGRMVRLGKLLRSRLKEPLYEEESFFIPSTQQHTTEEEFQILCQNSIQNNETAIEVISERLSEITQLSEELDIALKSAQQDCIVFSTTSTSTSNIFPEINNNYILSHKKSDSMDKNPDQYQRFLKPDDQVRSDEEFLTASDTTLQHSRSSSYNTASECEQHFAPWWQYGKDETRENIAKEKMVLAVGCPPEGELPPVSEVLKPSPEVPPGKIVREVTETTHIKVQQQHTLGVKSFVLTSETVRDKDAEASTTREETIKTSDGSSFVTGRELADIDDEELLKRMNEVGVLEQDGAWSNYSSYKSVTKQTIKNFMFS</sequence>
<proteinExistence type="inferred from homology"/>
<dbReference type="KEGG" id="soy:115879937"/>
<name>A0A6J2XQC6_SITOR</name>
<keyword evidence="1" id="KW-0677">Repeat</keyword>
<dbReference type="FunCoup" id="A0A6J2XQC6">
    <property type="interactions" value="401"/>
</dbReference>
<evidence type="ECO:0000259" key="3">
    <source>
        <dbReference type="PROSITE" id="PS50191"/>
    </source>
</evidence>
<dbReference type="SUPFAM" id="SSF46966">
    <property type="entry name" value="Spectrin repeat"/>
    <property type="match status" value="1"/>
</dbReference>
<keyword evidence="4" id="KW-1185">Reference proteome</keyword>
<dbReference type="InterPro" id="IPR001251">
    <property type="entry name" value="CRAL-TRIO_dom"/>
</dbReference>
<dbReference type="GO" id="GO:0005546">
    <property type="term" value="F:phosphatidylinositol-4,5-bisphosphate binding"/>
    <property type="evidence" value="ECO:0007669"/>
    <property type="project" value="TreeGrafter"/>
</dbReference>
<dbReference type="OrthoDB" id="2152335at2759"/>
<comment type="similarity">
    <text evidence="2">Belongs to the SOLO family.</text>
</comment>
<dbReference type="PANTHER" id="PTHR46607:SF1">
    <property type="entry name" value="SEC14 DOMAIN AND SPECTRIN REPEAT-CONTAINING PROTEIN 1"/>
    <property type="match status" value="1"/>
</dbReference>
<dbReference type="RefSeq" id="XP_030752864.1">
    <property type="nucleotide sequence ID" value="XM_030897004.1"/>
</dbReference>